<dbReference type="PANTHER" id="PTHR11135:SF2">
    <property type="entry name" value="ELONGATOR COMPLEX PROTEIN 3"/>
    <property type="match status" value="1"/>
</dbReference>
<dbReference type="CDD" id="cd04301">
    <property type="entry name" value="NAT_SF"/>
    <property type="match status" value="1"/>
</dbReference>
<keyword evidence="6" id="KW-0808">Transferase</keyword>
<dbReference type="InterPro" id="IPR058240">
    <property type="entry name" value="rSAM_sf"/>
</dbReference>
<dbReference type="InterPro" id="IPR039661">
    <property type="entry name" value="ELP3"/>
</dbReference>
<reference evidence="18" key="1">
    <citation type="journal article" date="2015" name="Genome Announc.">
        <title>Draft Genome Sequence of Anaerolineae Strain TC1, a Novel Isolate from a Methanogenic Wastewater Treatment System.</title>
        <authorList>
            <person name="Matsuura N."/>
            <person name="Tourlousse D.M."/>
            <person name="Sun L."/>
            <person name="Toyonaga M."/>
            <person name="Kuroda K."/>
            <person name="Ohashi A."/>
            <person name="Cruz R."/>
            <person name="Yamaguchi T."/>
            <person name="Sekiguchi Y."/>
        </authorList>
    </citation>
    <scope>NUCLEOTIDE SEQUENCE [LARGE SCALE GENOMIC DNA]</scope>
    <source>
        <strain evidence="18">TC1</strain>
    </source>
</reference>
<keyword evidence="11" id="KW-0408">Iron</keyword>
<evidence type="ECO:0000259" key="16">
    <source>
        <dbReference type="PROSITE" id="PS51186"/>
    </source>
</evidence>
<keyword evidence="19" id="KW-1185">Reference proteome</keyword>
<dbReference type="GO" id="GO:0002926">
    <property type="term" value="P:tRNA wobble base 5-methoxycarbonylmethyl-2-thiouridinylation"/>
    <property type="evidence" value="ECO:0007669"/>
    <property type="project" value="TreeGrafter"/>
</dbReference>
<dbReference type="Pfam" id="PF04055">
    <property type="entry name" value="Radical_SAM"/>
    <property type="match status" value="1"/>
</dbReference>
<dbReference type="SFLD" id="SFLDS00029">
    <property type="entry name" value="Radical_SAM"/>
    <property type="match status" value="1"/>
</dbReference>
<protein>
    <recommendedName>
        <fullName evidence="14">tRNA carboxymethyluridine synthase</fullName>
        <ecNumber evidence="14">2.3.1.311</ecNumber>
    </recommendedName>
</protein>
<dbReference type="PROSITE" id="PS51918">
    <property type="entry name" value="RADICAL_SAM"/>
    <property type="match status" value="1"/>
</dbReference>
<dbReference type="SUPFAM" id="SSF102114">
    <property type="entry name" value="Radical SAM enzymes"/>
    <property type="match status" value="1"/>
</dbReference>
<dbReference type="Pfam" id="PF16199">
    <property type="entry name" value="Radical_SAM_C"/>
    <property type="match status" value="1"/>
</dbReference>
<dbReference type="GO" id="GO:0005737">
    <property type="term" value="C:cytoplasm"/>
    <property type="evidence" value="ECO:0007669"/>
    <property type="project" value="TreeGrafter"/>
</dbReference>
<evidence type="ECO:0000256" key="7">
    <source>
        <dbReference type="ARBA" id="ARBA00022691"/>
    </source>
</evidence>
<sequence>MTEFIDQTHVKDVNEWEASIKISPEVLATAKKILLKVMKGADVYETIRKYPVPNHGNISKHALVTAYKDMISKGEIAEDSKLLSRIRMKPMRTLSGVTTVTVLTGPYPCPGNCIFCPTDIRMPKSYLPDEPGAARAFQNHFDPYEQVLSRIKTYEAVGHPTDKIELLILGGSWTNYPQSYQTWFVQRCLDAMNGCDSENIQSAQMINETAAHRNVGLVIETRPDLINPEILKFLRILGVTKIQIGIQSLNDDILLSNRRGHTVAEALSATALCRAAGYKIVLHWMPNLLHATPESDREDFRKFWIQAENGLGFCPDELKIYPTQLLINTDLYKEWEKGLYQPYDTETLIQLIADIKATVQPYCRINRVIRDIPSHHIVEGNTRSSLRMDVQKRMNLLGTKCKCIRCREIKGQAIKPEKLQLIDFQYAPAYSHEHFLQFVTDQDKIAGYLRLSLPAKNAPQTGIAELENAALIREIHIYGQSLAVGSEQTGAAQHMGLGTRLIESACEIARQEGFQKIAVISAIGTRRYYQSRGFSRGDYYMIRLLNKSYDEQKG</sequence>
<dbReference type="Gene3D" id="3.40.630.30">
    <property type="match status" value="1"/>
</dbReference>
<dbReference type="STRING" id="1678840.ATC1_131421"/>
<dbReference type="EMBL" id="DF968181">
    <property type="protein sequence ID" value="GAP41432.1"/>
    <property type="molecule type" value="Genomic_DNA"/>
</dbReference>
<keyword evidence="5" id="KW-0820">tRNA-binding</keyword>
<dbReference type="AlphaFoldDB" id="A0A0S7BXR7"/>
<evidence type="ECO:0000256" key="10">
    <source>
        <dbReference type="ARBA" id="ARBA00022884"/>
    </source>
</evidence>
<dbReference type="EC" id="2.3.1.311" evidence="14"/>
<dbReference type="Pfam" id="PF00583">
    <property type="entry name" value="Acetyltransf_1"/>
    <property type="match status" value="1"/>
</dbReference>
<accession>A0A0S7BXR7</accession>
<dbReference type="Proteomes" id="UP000053370">
    <property type="component" value="Unassembled WGS sequence"/>
</dbReference>
<evidence type="ECO:0000256" key="12">
    <source>
        <dbReference type="ARBA" id="ARBA00023014"/>
    </source>
</evidence>
<keyword evidence="13" id="KW-0012">Acyltransferase</keyword>
<dbReference type="GO" id="GO:0033588">
    <property type="term" value="C:elongator holoenzyme complex"/>
    <property type="evidence" value="ECO:0007669"/>
    <property type="project" value="TreeGrafter"/>
</dbReference>
<evidence type="ECO:0000256" key="11">
    <source>
        <dbReference type="ARBA" id="ARBA00023004"/>
    </source>
</evidence>
<dbReference type="SFLD" id="SFLDF00344">
    <property type="entry name" value="ELP3-like"/>
    <property type="match status" value="1"/>
</dbReference>
<dbReference type="PATRIC" id="fig|1678840.3.peg.2881"/>
<dbReference type="InterPro" id="IPR034687">
    <property type="entry name" value="ELP3-like"/>
</dbReference>
<evidence type="ECO:0000256" key="5">
    <source>
        <dbReference type="ARBA" id="ARBA00022555"/>
    </source>
</evidence>
<evidence type="ECO:0000256" key="13">
    <source>
        <dbReference type="ARBA" id="ARBA00023315"/>
    </source>
</evidence>
<dbReference type="InterPro" id="IPR000182">
    <property type="entry name" value="GNAT_dom"/>
</dbReference>
<dbReference type="InterPro" id="IPR007197">
    <property type="entry name" value="rSAM"/>
</dbReference>
<dbReference type="InterPro" id="IPR016181">
    <property type="entry name" value="Acyl_CoA_acyltransferase"/>
</dbReference>
<dbReference type="PROSITE" id="PS51186">
    <property type="entry name" value="GNAT"/>
    <property type="match status" value="1"/>
</dbReference>
<evidence type="ECO:0000256" key="8">
    <source>
        <dbReference type="ARBA" id="ARBA00022694"/>
    </source>
</evidence>
<dbReference type="GO" id="GO:0051539">
    <property type="term" value="F:4 iron, 4 sulfur cluster binding"/>
    <property type="evidence" value="ECO:0007669"/>
    <property type="project" value="UniProtKB-KW"/>
</dbReference>
<keyword evidence="7" id="KW-0949">S-adenosyl-L-methionine</keyword>
<keyword evidence="12" id="KW-0411">Iron-sulfur</keyword>
<proteinExistence type="inferred from homology"/>
<comment type="similarity">
    <text evidence="3">Belongs to the ELP3 family.</text>
</comment>
<dbReference type="GO" id="GO:0000049">
    <property type="term" value="F:tRNA binding"/>
    <property type="evidence" value="ECO:0007669"/>
    <property type="project" value="UniProtKB-KW"/>
</dbReference>
<dbReference type="SUPFAM" id="SSF55729">
    <property type="entry name" value="Acyl-CoA N-acyltransferases (Nat)"/>
    <property type="match status" value="1"/>
</dbReference>
<organism evidence="18">
    <name type="scientific">Flexilinea flocculi</name>
    <dbReference type="NCBI Taxonomy" id="1678840"/>
    <lineage>
        <taxon>Bacteria</taxon>
        <taxon>Bacillati</taxon>
        <taxon>Chloroflexota</taxon>
        <taxon>Anaerolineae</taxon>
        <taxon>Anaerolineales</taxon>
        <taxon>Anaerolineaceae</taxon>
        <taxon>Flexilinea</taxon>
    </lineage>
</organism>
<feature type="domain" description="Radical SAM core" evidence="17">
    <location>
        <begin position="94"/>
        <end position="366"/>
    </location>
</feature>
<evidence type="ECO:0000256" key="1">
    <source>
        <dbReference type="ARBA" id="ARBA00001966"/>
    </source>
</evidence>
<evidence type="ECO:0000313" key="19">
    <source>
        <dbReference type="Proteomes" id="UP000053370"/>
    </source>
</evidence>
<evidence type="ECO:0000256" key="9">
    <source>
        <dbReference type="ARBA" id="ARBA00022723"/>
    </source>
</evidence>
<dbReference type="GO" id="GO:0046872">
    <property type="term" value="F:metal ion binding"/>
    <property type="evidence" value="ECO:0007669"/>
    <property type="project" value="UniProtKB-KW"/>
</dbReference>
<dbReference type="PANTHER" id="PTHR11135">
    <property type="entry name" value="HISTONE ACETYLTRANSFERASE-RELATED"/>
    <property type="match status" value="1"/>
</dbReference>
<evidence type="ECO:0000256" key="2">
    <source>
        <dbReference type="ARBA" id="ARBA00005217"/>
    </source>
</evidence>
<keyword evidence="10" id="KW-0694">RNA-binding</keyword>
<keyword evidence="8" id="KW-0819">tRNA processing</keyword>
<dbReference type="SFLD" id="SFLDG01086">
    <property type="entry name" value="elongater_protein-like"/>
    <property type="match status" value="1"/>
</dbReference>
<dbReference type="OrthoDB" id="9815044at2"/>
<dbReference type="CDD" id="cd01335">
    <property type="entry name" value="Radical_SAM"/>
    <property type="match status" value="1"/>
</dbReference>
<gene>
    <name evidence="18" type="ORF">ATC1_131421</name>
</gene>
<evidence type="ECO:0000256" key="6">
    <source>
        <dbReference type="ARBA" id="ARBA00022679"/>
    </source>
</evidence>
<dbReference type="InterPro" id="IPR032432">
    <property type="entry name" value="Radical_SAM_C"/>
</dbReference>
<comment type="pathway">
    <text evidence="2">tRNA modification.</text>
</comment>
<dbReference type="GO" id="GO:0106261">
    <property type="term" value="F:tRNA uridine(34) acetyltransferase activity"/>
    <property type="evidence" value="ECO:0007669"/>
    <property type="project" value="UniProtKB-EC"/>
</dbReference>
<dbReference type="RefSeq" id="WP_062282623.1">
    <property type="nucleotide sequence ID" value="NZ_DF968181.1"/>
</dbReference>
<evidence type="ECO:0000259" key="17">
    <source>
        <dbReference type="PROSITE" id="PS51918"/>
    </source>
</evidence>
<evidence type="ECO:0000256" key="3">
    <source>
        <dbReference type="ARBA" id="ARBA00005494"/>
    </source>
</evidence>
<keyword evidence="9" id="KW-0479">Metal-binding</keyword>
<dbReference type="InterPro" id="IPR006638">
    <property type="entry name" value="Elp3/MiaA/NifB-like_rSAM"/>
</dbReference>
<name>A0A0S7BXR7_9CHLR</name>
<dbReference type="SMART" id="SM00729">
    <property type="entry name" value="Elp3"/>
    <property type="match status" value="1"/>
</dbReference>
<evidence type="ECO:0000256" key="4">
    <source>
        <dbReference type="ARBA" id="ARBA00022485"/>
    </source>
</evidence>
<comment type="cofactor">
    <cofactor evidence="1">
        <name>[4Fe-4S] cluster</name>
        <dbReference type="ChEBI" id="CHEBI:49883"/>
    </cofactor>
</comment>
<evidence type="ECO:0000256" key="14">
    <source>
        <dbReference type="ARBA" id="ARBA00044771"/>
    </source>
</evidence>
<evidence type="ECO:0000313" key="18">
    <source>
        <dbReference type="EMBL" id="GAP41432.1"/>
    </source>
</evidence>
<dbReference type="NCBIfam" id="TIGR01211">
    <property type="entry name" value="ELP3"/>
    <property type="match status" value="1"/>
</dbReference>
<keyword evidence="4" id="KW-0004">4Fe-4S</keyword>
<feature type="domain" description="N-acetyltransferase" evidence="16">
    <location>
        <begin position="404"/>
        <end position="554"/>
    </location>
</feature>
<evidence type="ECO:0000256" key="15">
    <source>
        <dbReference type="ARBA" id="ARBA00047372"/>
    </source>
</evidence>
<comment type="catalytic activity">
    <reaction evidence="15">
        <text>uridine(34) in tRNA + acetyl-CoA + S-adenosyl-L-methionine + H2O = 5-(carboxymethyl)uridine(34) in tRNA + 5'-deoxyadenosine + L-methionine + CoA + 2 H(+)</text>
        <dbReference type="Rhea" id="RHEA:61020"/>
        <dbReference type="Rhea" id="RHEA-COMP:10407"/>
        <dbReference type="Rhea" id="RHEA-COMP:11727"/>
        <dbReference type="ChEBI" id="CHEBI:15377"/>
        <dbReference type="ChEBI" id="CHEBI:15378"/>
        <dbReference type="ChEBI" id="CHEBI:17319"/>
        <dbReference type="ChEBI" id="CHEBI:57287"/>
        <dbReference type="ChEBI" id="CHEBI:57288"/>
        <dbReference type="ChEBI" id="CHEBI:57844"/>
        <dbReference type="ChEBI" id="CHEBI:59789"/>
        <dbReference type="ChEBI" id="CHEBI:65315"/>
        <dbReference type="ChEBI" id="CHEBI:74882"/>
        <dbReference type="EC" id="2.3.1.311"/>
    </reaction>
    <physiologicalReaction direction="left-to-right" evidence="15">
        <dbReference type="Rhea" id="RHEA:61021"/>
    </physiologicalReaction>
</comment>